<dbReference type="STRING" id="582899.Hden_1065"/>
<dbReference type="Gene3D" id="1.10.10.60">
    <property type="entry name" value="Homeodomain-like"/>
    <property type="match status" value="1"/>
</dbReference>
<dbReference type="PANTHER" id="PTHR46796">
    <property type="entry name" value="HTH-TYPE TRANSCRIPTIONAL ACTIVATOR RHAS-RELATED"/>
    <property type="match status" value="1"/>
</dbReference>
<gene>
    <name evidence="5" type="ordered locus">Hden_1065</name>
</gene>
<dbReference type="OrthoDB" id="7285481at2"/>
<evidence type="ECO:0000259" key="4">
    <source>
        <dbReference type="PROSITE" id="PS01124"/>
    </source>
</evidence>
<dbReference type="InterPro" id="IPR050204">
    <property type="entry name" value="AraC_XylS_family_regulators"/>
</dbReference>
<keyword evidence="1" id="KW-0805">Transcription regulation</keyword>
<organism evidence="5 6">
    <name type="scientific">Hyphomicrobium denitrificans (strain ATCC 51888 / DSM 1869 / NCIMB 11706 / TK 0415)</name>
    <dbReference type="NCBI Taxonomy" id="582899"/>
    <lineage>
        <taxon>Bacteria</taxon>
        <taxon>Pseudomonadati</taxon>
        <taxon>Pseudomonadota</taxon>
        <taxon>Alphaproteobacteria</taxon>
        <taxon>Hyphomicrobiales</taxon>
        <taxon>Hyphomicrobiaceae</taxon>
        <taxon>Hyphomicrobium</taxon>
    </lineage>
</organism>
<feature type="domain" description="HTH araC/xylS-type" evidence="4">
    <location>
        <begin position="230"/>
        <end position="327"/>
    </location>
</feature>
<dbReference type="GO" id="GO:0003700">
    <property type="term" value="F:DNA-binding transcription factor activity"/>
    <property type="evidence" value="ECO:0007669"/>
    <property type="project" value="InterPro"/>
</dbReference>
<dbReference type="HOGENOM" id="CLU_047930_2_0_5"/>
<reference evidence="6" key="1">
    <citation type="journal article" date="2011" name="J. Bacteriol.">
        <title>Genome sequences of eight morphologically diverse alphaproteobacteria.</title>
        <authorList>
            <consortium name="US DOE Joint Genome Institute"/>
            <person name="Brown P.J."/>
            <person name="Kysela D.T."/>
            <person name="Buechlein A."/>
            <person name="Hemmerich C."/>
            <person name="Brun Y.V."/>
        </authorList>
    </citation>
    <scope>NUCLEOTIDE SEQUENCE [LARGE SCALE GENOMIC DNA]</scope>
    <source>
        <strain evidence="6">ATCC 51888 / DSM 1869 / NCIB 11706 / TK 0415</strain>
    </source>
</reference>
<dbReference type="PANTHER" id="PTHR46796:SF12">
    <property type="entry name" value="HTH-TYPE DNA-BINDING TRANSCRIPTIONAL ACTIVATOR EUTR"/>
    <property type="match status" value="1"/>
</dbReference>
<dbReference type="KEGG" id="hdn:Hden_1065"/>
<dbReference type="AlphaFoldDB" id="D8JV63"/>
<name>D8JV63_HYPDA</name>
<dbReference type="EMBL" id="CP002083">
    <property type="protein sequence ID" value="ADJ22879.1"/>
    <property type="molecule type" value="Genomic_DNA"/>
</dbReference>
<sequence>MELRSDSHELPMSVPAGETAIIHAASTSDIDEQAALLRGWNQTYEQISAGRFNGSFLETQIDCVQLFREVTSNSLQQTGALPEGTIAVGAPLSLHGSATFCGRSCNGQQLHVFSGKDQFEFFSPRGLDIVGFVLDESDLRSALTHDELEDVMPSLAIPHLRFADIAALNRMRSIFLDVCEILAEPDASARDRVRLSSMSRDLIAAIVSGLAHGYGDRFDVPQARRALIVRDARDLISEWSQDLKGIADLCRELGVSRRALQQSFQDTLGVKPSVYMRAVRMNGARRAIKTESSVAEAATLWGFWHFGRFARDYNMMFGELPSEAFRRYHGVAEQAHR</sequence>
<evidence type="ECO:0000256" key="3">
    <source>
        <dbReference type="ARBA" id="ARBA00023163"/>
    </source>
</evidence>
<proteinExistence type="predicted"/>
<accession>D8JV63</accession>
<keyword evidence="3" id="KW-0804">Transcription</keyword>
<evidence type="ECO:0000256" key="1">
    <source>
        <dbReference type="ARBA" id="ARBA00023015"/>
    </source>
</evidence>
<dbReference type="PROSITE" id="PS01124">
    <property type="entry name" value="HTH_ARAC_FAMILY_2"/>
    <property type="match status" value="1"/>
</dbReference>
<dbReference type="Pfam" id="PF12833">
    <property type="entry name" value="HTH_18"/>
    <property type="match status" value="1"/>
</dbReference>
<dbReference type="InterPro" id="IPR018060">
    <property type="entry name" value="HTH_AraC"/>
</dbReference>
<protein>
    <submittedName>
        <fullName evidence="5">Transcriptional regulator, AraC family</fullName>
    </submittedName>
</protein>
<dbReference type="Proteomes" id="UP000002033">
    <property type="component" value="Chromosome"/>
</dbReference>
<dbReference type="GO" id="GO:0043565">
    <property type="term" value="F:sequence-specific DNA binding"/>
    <property type="evidence" value="ECO:0007669"/>
    <property type="project" value="InterPro"/>
</dbReference>
<keyword evidence="2" id="KW-0238">DNA-binding</keyword>
<evidence type="ECO:0000313" key="5">
    <source>
        <dbReference type="EMBL" id="ADJ22879.1"/>
    </source>
</evidence>
<dbReference type="PROSITE" id="PS00041">
    <property type="entry name" value="HTH_ARAC_FAMILY_1"/>
    <property type="match status" value="1"/>
</dbReference>
<dbReference type="eggNOG" id="COG2207">
    <property type="taxonomic scope" value="Bacteria"/>
</dbReference>
<dbReference type="SMART" id="SM00342">
    <property type="entry name" value="HTH_ARAC"/>
    <property type="match status" value="1"/>
</dbReference>
<dbReference type="InterPro" id="IPR018062">
    <property type="entry name" value="HTH_AraC-typ_CS"/>
</dbReference>
<keyword evidence="6" id="KW-1185">Reference proteome</keyword>
<evidence type="ECO:0000256" key="2">
    <source>
        <dbReference type="ARBA" id="ARBA00023125"/>
    </source>
</evidence>
<evidence type="ECO:0000313" key="6">
    <source>
        <dbReference type="Proteomes" id="UP000002033"/>
    </source>
</evidence>